<proteinExistence type="inferred from homology"/>
<dbReference type="Pfam" id="PF00892">
    <property type="entry name" value="EamA"/>
    <property type="match status" value="1"/>
</dbReference>
<feature type="transmembrane region" description="Helical" evidence="7">
    <location>
        <begin position="147"/>
        <end position="165"/>
    </location>
</feature>
<dbReference type="InterPro" id="IPR037185">
    <property type="entry name" value="EmrE-like"/>
</dbReference>
<feature type="domain" description="EamA" evidence="8">
    <location>
        <begin position="148"/>
        <end position="277"/>
    </location>
</feature>
<keyword evidence="6 7" id="KW-0472">Membrane</keyword>
<keyword evidence="5 7" id="KW-1133">Transmembrane helix</keyword>
<organism evidence="9">
    <name type="scientific">uncultured Solirubrobacteraceae bacterium</name>
    <dbReference type="NCBI Taxonomy" id="1162706"/>
    <lineage>
        <taxon>Bacteria</taxon>
        <taxon>Bacillati</taxon>
        <taxon>Actinomycetota</taxon>
        <taxon>Thermoleophilia</taxon>
        <taxon>Solirubrobacterales</taxon>
        <taxon>Solirubrobacteraceae</taxon>
        <taxon>environmental samples</taxon>
    </lineage>
</organism>
<evidence type="ECO:0000259" key="8">
    <source>
        <dbReference type="Pfam" id="PF00892"/>
    </source>
</evidence>
<evidence type="ECO:0000313" key="9">
    <source>
        <dbReference type="EMBL" id="CAA9516384.1"/>
    </source>
</evidence>
<reference evidence="9" key="1">
    <citation type="submission" date="2020-02" db="EMBL/GenBank/DDBJ databases">
        <authorList>
            <person name="Meier V. D."/>
        </authorList>
    </citation>
    <scope>NUCLEOTIDE SEQUENCE</scope>
    <source>
        <strain evidence="9">AVDCRST_MAG30</strain>
    </source>
</reference>
<feature type="transmembrane region" description="Helical" evidence="7">
    <location>
        <begin position="207"/>
        <end position="225"/>
    </location>
</feature>
<evidence type="ECO:0000256" key="6">
    <source>
        <dbReference type="ARBA" id="ARBA00023136"/>
    </source>
</evidence>
<evidence type="ECO:0000256" key="4">
    <source>
        <dbReference type="ARBA" id="ARBA00022692"/>
    </source>
</evidence>
<evidence type="ECO:0000256" key="7">
    <source>
        <dbReference type="SAM" id="Phobius"/>
    </source>
</evidence>
<dbReference type="InterPro" id="IPR000620">
    <property type="entry name" value="EamA_dom"/>
</dbReference>
<sequence length="293" mass="29372">MRSVSPQRSGVGAGPVGLVLAGVGSVQFGAAIAKTLFDDLGPAGTVLLRLGFAALLLVAFWRPRVAGLSRRQLVTAGLFGLSLGGMNLVFYEALDRIPLGIAVTFEFVGPLGVAVAGSRRPLDVAWVVLAAAGILLLSGGSSDLDPVGVAFALLAGAFWAAYILLSARIGRAFPGGRGLALAMVVGTLAVAPFGIPDGGGALLEPGLLALGAGVALLSSVIPYSLELEALRRMPPRVFGVLMSLEPGVASLAGFLLLSQALTALEGVAIALVVAASAGAALTARDVPPPVDPP</sequence>
<evidence type="ECO:0000256" key="2">
    <source>
        <dbReference type="ARBA" id="ARBA00007362"/>
    </source>
</evidence>
<evidence type="ECO:0000256" key="5">
    <source>
        <dbReference type="ARBA" id="ARBA00022989"/>
    </source>
</evidence>
<dbReference type="InterPro" id="IPR051258">
    <property type="entry name" value="Diverse_Substrate_Transporter"/>
</dbReference>
<feature type="transmembrane region" description="Helical" evidence="7">
    <location>
        <begin position="43"/>
        <end position="61"/>
    </location>
</feature>
<feature type="transmembrane region" description="Helical" evidence="7">
    <location>
        <begin position="73"/>
        <end position="91"/>
    </location>
</feature>
<feature type="transmembrane region" description="Helical" evidence="7">
    <location>
        <begin position="177"/>
        <end position="195"/>
    </location>
</feature>
<dbReference type="PANTHER" id="PTHR42920:SF5">
    <property type="entry name" value="EAMA DOMAIN-CONTAINING PROTEIN"/>
    <property type="match status" value="1"/>
</dbReference>
<feature type="transmembrane region" description="Helical" evidence="7">
    <location>
        <begin position="263"/>
        <end position="283"/>
    </location>
</feature>
<keyword evidence="3" id="KW-1003">Cell membrane</keyword>
<dbReference type="GO" id="GO:0005886">
    <property type="term" value="C:plasma membrane"/>
    <property type="evidence" value="ECO:0007669"/>
    <property type="project" value="UniProtKB-SubCell"/>
</dbReference>
<keyword evidence="4 7" id="KW-0812">Transmembrane</keyword>
<dbReference type="SUPFAM" id="SSF103481">
    <property type="entry name" value="Multidrug resistance efflux transporter EmrE"/>
    <property type="match status" value="1"/>
</dbReference>
<accession>A0A6J4T895</accession>
<dbReference type="AlphaFoldDB" id="A0A6J4T895"/>
<protein>
    <submittedName>
        <fullName evidence="9">Integral membrane protein</fullName>
    </submittedName>
</protein>
<comment type="similarity">
    <text evidence="2">Belongs to the EamA transporter family.</text>
</comment>
<evidence type="ECO:0000256" key="1">
    <source>
        <dbReference type="ARBA" id="ARBA00004651"/>
    </source>
</evidence>
<feature type="transmembrane region" description="Helical" evidence="7">
    <location>
        <begin position="97"/>
        <end position="117"/>
    </location>
</feature>
<comment type="subcellular location">
    <subcellularLocation>
        <location evidence="1">Cell membrane</location>
        <topology evidence="1">Multi-pass membrane protein</topology>
    </subcellularLocation>
</comment>
<dbReference type="PANTHER" id="PTHR42920">
    <property type="entry name" value="OS03G0707200 PROTEIN-RELATED"/>
    <property type="match status" value="1"/>
</dbReference>
<name>A0A6J4T895_9ACTN</name>
<feature type="transmembrane region" description="Helical" evidence="7">
    <location>
        <begin position="124"/>
        <end position="141"/>
    </location>
</feature>
<evidence type="ECO:0000256" key="3">
    <source>
        <dbReference type="ARBA" id="ARBA00022475"/>
    </source>
</evidence>
<gene>
    <name evidence="9" type="ORF">AVDCRST_MAG30-2785</name>
</gene>
<dbReference type="EMBL" id="CADCVS010000360">
    <property type="protein sequence ID" value="CAA9516384.1"/>
    <property type="molecule type" value="Genomic_DNA"/>
</dbReference>